<dbReference type="PROSITE" id="PS51353">
    <property type="entry name" value="ARSC"/>
    <property type="match status" value="1"/>
</dbReference>
<dbReference type="InterPro" id="IPR006504">
    <property type="entry name" value="Tscrpt_reg_Spx/MgsR"/>
</dbReference>
<dbReference type="CDD" id="cd03035">
    <property type="entry name" value="ArsC_Yffb"/>
    <property type="match status" value="1"/>
</dbReference>
<dbReference type="SUPFAM" id="SSF52833">
    <property type="entry name" value="Thioredoxin-like"/>
    <property type="match status" value="1"/>
</dbReference>
<dbReference type="NCBIfam" id="TIGR01617">
    <property type="entry name" value="arsC_related"/>
    <property type="match status" value="1"/>
</dbReference>
<gene>
    <name evidence="3" type="ordered locus">Q7C_689</name>
</gene>
<proteinExistence type="inferred from homology"/>
<sequence>MIVYGIKNCDTVKKARKWLDQHGVEYQFHDLRTDGLDSAMINQWLKSLSWQLLLNKRSTTWRQLPSEKQENLDEKTAIALMIAHPTLIKRPVICDEKDCLVGFDAQQYLARYDA</sequence>
<keyword evidence="4" id="KW-1185">Reference proteome</keyword>
<dbReference type="EMBL" id="CP003380">
    <property type="protein sequence ID" value="AFJ01860.1"/>
    <property type="molecule type" value="Genomic_DNA"/>
</dbReference>
<accession>I1YG17</accession>
<dbReference type="NCBIfam" id="NF008107">
    <property type="entry name" value="PRK10853.1"/>
    <property type="match status" value="1"/>
</dbReference>
<evidence type="ECO:0000313" key="4">
    <source>
        <dbReference type="Proteomes" id="UP000009145"/>
    </source>
</evidence>
<evidence type="ECO:0000313" key="3">
    <source>
        <dbReference type="EMBL" id="AFJ01860.1"/>
    </source>
</evidence>
<dbReference type="PANTHER" id="PTHR30041:SF8">
    <property type="entry name" value="PROTEIN YFFB"/>
    <property type="match status" value="1"/>
</dbReference>
<dbReference type="PANTHER" id="PTHR30041">
    <property type="entry name" value="ARSENATE REDUCTASE"/>
    <property type="match status" value="1"/>
</dbReference>
<comment type="similarity">
    <text evidence="1 2">Belongs to the ArsC family.</text>
</comment>
<dbReference type="HOGENOM" id="CLU_116644_2_1_6"/>
<reference evidence="3 4" key="1">
    <citation type="journal article" date="2012" name="J. Bacteriol.">
        <title>Complete genome sequences of Methylophaga sp. strain JAM1 and Methylophaga sp. strain JAM7.</title>
        <authorList>
            <person name="Villeneuve C."/>
            <person name="Martineau C."/>
            <person name="Mauffrey F."/>
            <person name="Villemur R."/>
        </authorList>
    </citation>
    <scope>NUCLEOTIDE SEQUENCE [LARGE SCALE GENOMIC DNA]</scope>
    <source>
        <strain evidence="3 4">JAM7</strain>
    </source>
</reference>
<organism evidence="3 4">
    <name type="scientific">Methylophaga frappieri (strain ATCC BAA-2434 / DSM 25690 / JAM7)</name>
    <dbReference type="NCBI Taxonomy" id="754477"/>
    <lineage>
        <taxon>Bacteria</taxon>
        <taxon>Pseudomonadati</taxon>
        <taxon>Pseudomonadota</taxon>
        <taxon>Gammaproteobacteria</taxon>
        <taxon>Thiotrichales</taxon>
        <taxon>Piscirickettsiaceae</taxon>
        <taxon>Methylophaga</taxon>
    </lineage>
</organism>
<dbReference type="PATRIC" id="fig|754477.3.peg.681"/>
<dbReference type="STRING" id="754477.Q7C_689"/>
<protein>
    <submittedName>
        <fullName evidence="3">Glutathione-dependent thiol reductase</fullName>
    </submittedName>
</protein>
<dbReference type="Proteomes" id="UP000009145">
    <property type="component" value="Chromosome"/>
</dbReference>
<dbReference type="AlphaFoldDB" id="I1YG17"/>
<name>I1YG17_METFJ</name>
<dbReference type="Gene3D" id="3.40.30.10">
    <property type="entry name" value="Glutaredoxin"/>
    <property type="match status" value="1"/>
</dbReference>
<evidence type="ECO:0000256" key="1">
    <source>
        <dbReference type="ARBA" id="ARBA00007198"/>
    </source>
</evidence>
<dbReference type="InterPro" id="IPR036249">
    <property type="entry name" value="Thioredoxin-like_sf"/>
</dbReference>
<dbReference type="OrthoDB" id="9803749at2"/>
<dbReference type="InterPro" id="IPR006660">
    <property type="entry name" value="Arsenate_reductase-like"/>
</dbReference>
<dbReference type="RefSeq" id="WP_014703281.1">
    <property type="nucleotide sequence ID" value="NC_017856.1"/>
</dbReference>
<dbReference type="eggNOG" id="COG1393">
    <property type="taxonomic scope" value="Bacteria"/>
</dbReference>
<dbReference type="Pfam" id="PF03960">
    <property type="entry name" value="ArsC"/>
    <property type="match status" value="1"/>
</dbReference>
<evidence type="ECO:0000256" key="2">
    <source>
        <dbReference type="PROSITE-ProRule" id="PRU01282"/>
    </source>
</evidence>
<dbReference type="KEGG" id="mec:Q7C_689"/>